<comment type="caution">
    <text evidence="1">The sequence shown here is derived from an EMBL/GenBank/DDBJ whole genome shotgun (WGS) entry which is preliminary data.</text>
</comment>
<gene>
    <name evidence="1" type="ORF">RFULGI_LOCUS8416</name>
</gene>
<dbReference type="AlphaFoldDB" id="A0A9N9DRU2"/>
<evidence type="ECO:0000313" key="1">
    <source>
        <dbReference type="EMBL" id="CAG8650104.1"/>
    </source>
</evidence>
<proteinExistence type="predicted"/>
<reference evidence="1" key="1">
    <citation type="submission" date="2021-06" db="EMBL/GenBank/DDBJ databases">
        <authorList>
            <person name="Kallberg Y."/>
            <person name="Tangrot J."/>
            <person name="Rosling A."/>
        </authorList>
    </citation>
    <scope>NUCLEOTIDE SEQUENCE</scope>
    <source>
        <strain evidence="1">IN212</strain>
    </source>
</reference>
<dbReference type="Proteomes" id="UP000789396">
    <property type="component" value="Unassembled WGS sequence"/>
</dbReference>
<protein>
    <submittedName>
        <fullName evidence="1">15955_t:CDS:1</fullName>
    </submittedName>
</protein>
<sequence>MSEKSNSEKVKVRGLLTSRIEKKPSVDIPAYVDLEGYWAKSSN</sequence>
<accession>A0A9N9DRU2</accession>
<evidence type="ECO:0000313" key="2">
    <source>
        <dbReference type="Proteomes" id="UP000789396"/>
    </source>
</evidence>
<name>A0A9N9DRU2_9GLOM</name>
<feature type="non-terminal residue" evidence="1">
    <location>
        <position position="43"/>
    </location>
</feature>
<dbReference type="OrthoDB" id="10441628at2759"/>
<keyword evidence="2" id="KW-1185">Reference proteome</keyword>
<dbReference type="EMBL" id="CAJVPZ010013594">
    <property type="protein sequence ID" value="CAG8650104.1"/>
    <property type="molecule type" value="Genomic_DNA"/>
</dbReference>
<organism evidence="1 2">
    <name type="scientific">Racocetra fulgida</name>
    <dbReference type="NCBI Taxonomy" id="60492"/>
    <lineage>
        <taxon>Eukaryota</taxon>
        <taxon>Fungi</taxon>
        <taxon>Fungi incertae sedis</taxon>
        <taxon>Mucoromycota</taxon>
        <taxon>Glomeromycotina</taxon>
        <taxon>Glomeromycetes</taxon>
        <taxon>Diversisporales</taxon>
        <taxon>Gigasporaceae</taxon>
        <taxon>Racocetra</taxon>
    </lineage>
</organism>